<dbReference type="InterPro" id="IPR036414">
    <property type="entry name" value="YaeB_N_sf"/>
</dbReference>
<feature type="region of interest" description="Disordered" evidence="3">
    <location>
        <begin position="159"/>
        <end position="179"/>
    </location>
</feature>
<organism evidence="5 6">
    <name type="scientific">Pseudaminobacter soli</name>
    <name type="common">ex Zhang et al. 2022</name>
    <dbReference type="NCBI Taxonomy" id="2831468"/>
    <lineage>
        <taxon>Bacteria</taxon>
        <taxon>Pseudomonadati</taxon>
        <taxon>Pseudomonadota</taxon>
        <taxon>Alphaproteobacteria</taxon>
        <taxon>Hyphomicrobiales</taxon>
        <taxon>Phyllobacteriaceae</taxon>
        <taxon>Pseudaminobacter</taxon>
    </lineage>
</organism>
<dbReference type="SUPFAM" id="SSF118196">
    <property type="entry name" value="YaeB-like"/>
    <property type="match status" value="1"/>
</dbReference>
<comment type="similarity">
    <text evidence="2">Belongs to the tRNA methyltransferase O family.</text>
</comment>
<name>A0A942DXB6_9HYPH</name>
<feature type="domain" description="TsaA-like" evidence="4">
    <location>
        <begin position="24"/>
        <end position="159"/>
    </location>
</feature>
<dbReference type="InterPro" id="IPR040372">
    <property type="entry name" value="YaeB-like"/>
</dbReference>
<dbReference type="PANTHER" id="PTHR12818:SF0">
    <property type="entry name" value="TRNA (ADENINE(37)-N6)-METHYLTRANSFERASE"/>
    <property type="match status" value="1"/>
</dbReference>
<dbReference type="Proteomes" id="UP000680348">
    <property type="component" value="Unassembled WGS sequence"/>
</dbReference>
<dbReference type="Gene3D" id="2.40.30.70">
    <property type="entry name" value="YaeB-like"/>
    <property type="match status" value="1"/>
</dbReference>
<evidence type="ECO:0000313" key="5">
    <source>
        <dbReference type="EMBL" id="MBS3649156.1"/>
    </source>
</evidence>
<gene>
    <name evidence="5" type="primary">tsaA</name>
    <name evidence="5" type="ORF">KEU06_11105</name>
</gene>
<evidence type="ECO:0000256" key="1">
    <source>
        <dbReference type="ARBA" id="ARBA00022691"/>
    </source>
</evidence>
<dbReference type="EMBL" id="JAGWCR010000005">
    <property type="protein sequence ID" value="MBS3649156.1"/>
    <property type="molecule type" value="Genomic_DNA"/>
</dbReference>
<dbReference type="CDD" id="cd09281">
    <property type="entry name" value="UPF0066"/>
    <property type="match status" value="1"/>
</dbReference>
<dbReference type="AlphaFoldDB" id="A0A942DXB6"/>
<dbReference type="Pfam" id="PF01980">
    <property type="entry name" value="TrmO_N"/>
    <property type="match status" value="1"/>
</dbReference>
<keyword evidence="1" id="KW-0949">S-adenosyl-L-methionine</keyword>
<accession>A0A942DXB6</accession>
<dbReference type="PANTHER" id="PTHR12818">
    <property type="entry name" value="TRNA (ADENINE(37)-N6)-METHYLTRANSFERASE"/>
    <property type="match status" value="1"/>
</dbReference>
<dbReference type="InterPro" id="IPR023370">
    <property type="entry name" value="TrmO-like_N"/>
</dbReference>
<sequence>MFELRGGEVALAEDPAGQPGDAHLVFIGVIRSSWTRREDCPKNMREARERGRPATVEILPAYRQGLQGLQAASHVAILTWLHHAPRNLIVQKPRHASEAKGVFALRTPVRPNPVGLHIVRLLDVDPDSGILRLEAIDVLDGTPVIDLKPYFVTTDAVPDATYERPGEPAADVPAAPMRD</sequence>
<comment type="caution">
    <text evidence="5">The sequence shown here is derived from an EMBL/GenBank/DDBJ whole genome shotgun (WGS) entry which is preliminary data.</text>
</comment>
<evidence type="ECO:0000256" key="2">
    <source>
        <dbReference type="ARBA" id="ARBA00033753"/>
    </source>
</evidence>
<protein>
    <submittedName>
        <fullName evidence="5">tRNA (N6-threonylcarbamoyladenosine(37)-N6)-methyltransferase TrmO</fullName>
    </submittedName>
</protein>
<reference evidence="5" key="1">
    <citation type="submission" date="2021-04" db="EMBL/GenBank/DDBJ databases">
        <title>Pseudaminobacter soli sp. nov., isolated from paddy soil contaminated by heavy metals.</title>
        <authorList>
            <person name="Zhang K."/>
        </authorList>
    </citation>
    <scope>NUCLEOTIDE SEQUENCE</scope>
    <source>
        <strain evidence="5">19-2017</strain>
    </source>
</reference>
<proteinExistence type="inferred from homology"/>
<evidence type="ECO:0000313" key="6">
    <source>
        <dbReference type="Proteomes" id="UP000680348"/>
    </source>
</evidence>
<dbReference type="InterPro" id="IPR036413">
    <property type="entry name" value="YaeB-like_sf"/>
</dbReference>
<keyword evidence="6" id="KW-1185">Reference proteome</keyword>
<dbReference type="NCBIfam" id="TIGR00104">
    <property type="entry name" value="tRNA_TsaA"/>
    <property type="match status" value="1"/>
</dbReference>
<dbReference type="RefSeq" id="WP_188254723.1">
    <property type="nucleotide sequence ID" value="NZ_JABVCF010000005.1"/>
</dbReference>
<dbReference type="PROSITE" id="PS51668">
    <property type="entry name" value="TSAA_2"/>
    <property type="match status" value="1"/>
</dbReference>
<evidence type="ECO:0000259" key="4">
    <source>
        <dbReference type="PROSITE" id="PS51668"/>
    </source>
</evidence>
<evidence type="ECO:0000256" key="3">
    <source>
        <dbReference type="SAM" id="MobiDB-lite"/>
    </source>
</evidence>